<comment type="subcellular location">
    <subcellularLocation>
        <location evidence="1 9">Nucleus</location>
    </subcellularLocation>
</comment>
<evidence type="ECO:0000256" key="8">
    <source>
        <dbReference type="ARBA" id="ARBA00032018"/>
    </source>
</evidence>
<evidence type="ECO:0000313" key="11">
    <source>
        <dbReference type="EMBL" id="PKS10722.1"/>
    </source>
</evidence>
<dbReference type="GO" id="GO:0003712">
    <property type="term" value="F:transcription coregulator activity"/>
    <property type="evidence" value="ECO:0007669"/>
    <property type="project" value="InterPro"/>
</dbReference>
<evidence type="ECO:0000256" key="1">
    <source>
        <dbReference type="ARBA" id="ARBA00004123"/>
    </source>
</evidence>
<dbReference type="STRING" id="41688.A0A2N3NED2"/>
<comment type="similarity">
    <text evidence="2 9">Belongs to the Mediator complex subunit 19 family.</text>
</comment>
<dbReference type="EMBL" id="NLAX01000008">
    <property type="protein sequence ID" value="PKS10722.1"/>
    <property type="molecule type" value="Genomic_DNA"/>
</dbReference>
<evidence type="ECO:0000256" key="2">
    <source>
        <dbReference type="ARBA" id="ARBA00009259"/>
    </source>
</evidence>
<comment type="caution">
    <text evidence="11">The sequence shown here is derived from an EMBL/GenBank/DDBJ whole genome shotgun (WGS) entry which is preliminary data.</text>
</comment>
<reference evidence="11 12" key="1">
    <citation type="journal article" date="2017" name="G3 (Bethesda)">
        <title>First Draft Genome Sequence of the Pathogenic Fungus Lomentospora prolificans (Formerly Scedosporium prolificans).</title>
        <authorList>
            <person name="Luo R."/>
            <person name="Zimin A."/>
            <person name="Workman R."/>
            <person name="Fan Y."/>
            <person name="Pertea G."/>
            <person name="Grossman N."/>
            <person name="Wear M.P."/>
            <person name="Jia B."/>
            <person name="Miller H."/>
            <person name="Casadevall A."/>
            <person name="Timp W."/>
            <person name="Zhang S.X."/>
            <person name="Salzberg S.L."/>
        </authorList>
    </citation>
    <scope>NUCLEOTIDE SEQUENCE [LARGE SCALE GENOMIC DNA]</scope>
    <source>
        <strain evidence="11 12">JHH-5317</strain>
    </source>
</reference>
<accession>A0A2N3NED2</accession>
<evidence type="ECO:0000256" key="9">
    <source>
        <dbReference type="RuleBase" id="RU364151"/>
    </source>
</evidence>
<feature type="compositionally biased region" description="Low complexity" evidence="10">
    <location>
        <begin position="8"/>
        <end position="17"/>
    </location>
</feature>
<name>A0A2N3NED2_9PEZI</name>
<evidence type="ECO:0000256" key="10">
    <source>
        <dbReference type="SAM" id="MobiDB-lite"/>
    </source>
</evidence>
<keyword evidence="6 9" id="KW-0804">Transcription</keyword>
<organism evidence="11 12">
    <name type="scientific">Lomentospora prolificans</name>
    <dbReference type="NCBI Taxonomy" id="41688"/>
    <lineage>
        <taxon>Eukaryota</taxon>
        <taxon>Fungi</taxon>
        <taxon>Dikarya</taxon>
        <taxon>Ascomycota</taxon>
        <taxon>Pezizomycotina</taxon>
        <taxon>Sordariomycetes</taxon>
        <taxon>Hypocreomycetidae</taxon>
        <taxon>Microascales</taxon>
        <taxon>Microascaceae</taxon>
        <taxon>Lomentospora</taxon>
    </lineage>
</organism>
<feature type="compositionally biased region" description="Polar residues" evidence="10">
    <location>
        <begin position="337"/>
        <end position="348"/>
    </location>
</feature>
<sequence>MSFHHPHTPQTPSQPSPGITDPLASTTASMTSNTSALPTPAHSVTGASSQPSDITYETSMMDAGEELTPNKRKRLMEDLGDHAVKKMHLDTPPLGIEDIHLDVGEKYLLCNRPVRVPQYSTAEDLFAMFDLTGLATKMAREKPNGEKNALRKSFKSQVKELAIDGAYDTKKDERQDNDPDGFFAMLNLPEDVWYAHHVKGQEIQDGFSETTLASLPKALSMLKGKVRKEHWDPYILGSLESPAQLIDNSSNTANSAKASELNTPAGSTPAASARLKVTGQALAPGQDPSRPRRSIKKRSYGDASFEGYGEGYPDDEGGYSTGDGEDRNGTKRRKKNSSAPQPFSQIRQQGYGPGMVGA</sequence>
<keyword evidence="12" id="KW-1185">Reference proteome</keyword>
<dbReference type="InParanoid" id="A0A2N3NED2"/>
<dbReference type="OrthoDB" id="2160599at2759"/>
<evidence type="ECO:0000256" key="4">
    <source>
        <dbReference type="ARBA" id="ARBA00023015"/>
    </source>
</evidence>
<evidence type="ECO:0000256" key="6">
    <source>
        <dbReference type="ARBA" id="ARBA00023163"/>
    </source>
</evidence>
<dbReference type="InterPro" id="IPR013942">
    <property type="entry name" value="Mediator_Med19_fun"/>
</dbReference>
<dbReference type="Proteomes" id="UP000233524">
    <property type="component" value="Unassembled WGS sequence"/>
</dbReference>
<feature type="compositionally biased region" description="Low complexity" evidence="10">
    <location>
        <begin position="248"/>
        <end position="259"/>
    </location>
</feature>
<evidence type="ECO:0000256" key="3">
    <source>
        <dbReference type="ARBA" id="ARBA00019615"/>
    </source>
</evidence>
<keyword evidence="4 9" id="KW-0805">Transcription regulation</keyword>
<feature type="region of interest" description="Disordered" evidence="10">
    <location>
        <begin position="1"/>
        <end position="53"/>
    </location>
</feature>
<proteinExistence type="inferred from homology"/>
<comment type="function">
    <text evidence="9">Component of the Mediator complex, a coactivator involved in the regulated transcription of nearly all RNA polymerase II-dependent genes. Mediator functions as a bridge to convey information from gene-specific regulatory proteins to the basal RNA polymerase II transcription machinery. Mediator is recruited to promoters by direct interactions with regulatory proteins and serves as a scaffold for the assembly of a functional preinitiation complex with RNA polymerase II and the general transcription factors.</text>
</comment>
<dbReference type="AlphaFoldDB" id="A0A2N3NED2"/>
<feature type="compositionally biased region" description="Low complexity" evidence="10">
    <location>
        <begin position="24"/>
        <end position="36"/>
    </location>
</feature>
<dbReference type="Pfam" id="PF08633">
    <property type="entry name" value="Rox3"/>
    <property type="match status" value="1"/>
</dbReference>
<dbReference type="GO" id="GO:0016592">
    <property type="term" value="C:mediator complex"/>
    <property type="evidence" value="ECO:0007669"/>
    <property type="project" value="InterPro"/>
</dbReference>
<feature type="region of interest" description="Disordered" evidence="10">
    <location>
        <begin position="247"/>
        <end position="358"/>
    </location>
</feature>
<keyword evidence="5 9" id="KW-0010">Activator</keyword>
<dbReference type="VEuPathDB" id="FungiDB:jhhlp_002479"/>
<dbReference type="GO" id="GO:0006357">
    <property type="term" value="P:regulation of transcription by RNA polymerase II"/>
    <property type="evidence" value="ECO:0007669"/>
    <property type="project" value="InterPro"/>
</dbReference>
<protein>
    <recommendedName>
        <fullName evidence="3 9">Mediator of RNA polymerase II transcription subunit 19</fullName>
    </recommendedName>
    <alternativeName>
        <fullName evidence="8 9">Mediator complex subunit 19</fullName>
    </alternativeName>
</protein>
<evidence type="ECO:0000256" key="7">
    <source>
        <dbReference type="ARBA" id="ARBA00023242"/>
    </source>
</evidence>
<keyword evidence="7 9" id="KW-0539">Nucleus</keyword>
<feature type="compositionally biased region" description="Polar residues" evidence="10">
    <location>
        <begin position="260"/>
        <end position="270"/>
    </location>
</feature>
<comment type="subunit">
    <text evidence="9">Component of the Mediator complex.</text>
</comment>
<gene>
    <name evidence="9" type="primary">MED19</name>
    <name evidence="11" type="ORF">jhhlp_002479</name>
</gene>
<evidence type="ECO:0000313" key="12">
    <source>
        <dbReference type="Proteomes" id="UP000233524"/>
    </source>
</evidence>
<evidence type="ECO:0000256" key="5">
    <source>
        <dbReference type="ARBA" id="ARBA00023159"/>
    </source>
</evidence>